<accession>X1BG39</accession>
<dbReference type="EMBL" id="BART01012374">
    <property type="protein sequence ID" value="GAG80182.1"/>
    <property type="molecule type" value="Genomic_DNA"/>
</dbReference>
<evidence type="ECO:0000313" key="2">
    <source>
        <dbReference type="EMBL" id="GAG80182.1"/>
    </source>
</evidence>
<sequence>KTANNLKFGFIGILSYHKGIELLLKVFKEINVGNLYVFGKGITSEYENYLKDNYKSNKITFHGFVKTEEAFKMMDVLIVPSLWNDPLPRVIYEAYSYGVPVIGSNRGGIPEIIDTGKTGFVFDPYDEEQLRDKIFIFHNNPETIEYMSFNCVKKAKDFLPEKVVKKYINVYRKVTDLIKYQV</sequence>
<evidence type="ECO:0000259" key="1">
    <source>
        <dbReference type="Pfam" id="PF00534"/>
    </source>
</evidence>
<organism evidence="2">
    <name type="scientific">marine sediment metagenome</name>
    <dbReference type="NCBI Taxonomy" id="412755"/>
    <lineage>
        <taxon>unclassified sequences</taxon>
        <taxon>metagenomes</taxon>
        <taxon>ecological metagenomes</taxon>
    </lineage>
</organism>
<protein>
    <recommendedName>
        <fullName evidence="1">Glycosyl transferase family 1 domain-containing protein</fullName>
    </recommendedName>
</protein>
<dbReference type="InterPro" id="IPR001296">
    <property type="entry name" value="Glyco_trans_1"/>
</dbReference>
<proteinExistence type="predicted"/>
<dbReference type="SUPFAM" id="SSF53756">
    <property type="entry name" value="UDP-Glycosyltransferase/glycogen phosphorylase"/>
    <property type="match status" value="1"/>
</dbReference>
<dbReference type="GO" id="GO:0016757">
    <property type="term" value="F:glycosyltransferase activity"/>
    <property type="evidence" value="ECO:0007669"/>
    <property type="project" value="InterPro"/>
</dbReference>
<dbReference type="PANTHER" id="PTHR12526:SF630">
    <property type="entry name" value="GLYCOSYLTRANSFERASE"/>
    <property type="match status" value="1"/>
</dbReference>
<dbReference type="AlphaFoldDB" id="X1BG39"/>
<dbReference type="PANTHER" id="PTHR12526">
    <property type="entry name" value="GLYCOSYLTRANSFERASE"/>
    <property type="match status" value="1"/>
</dbReference>
<reference evidence="2" key="1">
    <citation type="journal article" date="2014" name="Front. Microbiol.">
        <title>High frequency of phylogenetically diverse reductive dehalogenase-homologous genes in deep subseafloor sedimentary metagenomes.</title>
        <authorList>
            <person name="Kawai M."/>
            <person name="Futagami T."/>
            <person name="Toyoda A."/>
            <person name="Takaki Y."/>
            <person name="Nishi S."/>
            <person name="Hori S."/>
            <person name="Arai W."/>
            <person name="Tsubouchi T."/>
            <person name="Morono Y."/>
            <person name="Uchiyama I."/>
            <person name="Ito T."/>
            <person name="Fujiyama A."/>
            <person name="Inagaki F."/>
            <person name="Takami H."/>
        </authorList>
    </citation>
    <scope>NUCLEOTIDE SEQUENCE</scope>
    <source>
        <strain evidence="2">Expedition CK06-06</strain>
    </source>
</reference>
<dbReference type="Gene3D" id="3.40.50.2000">
    <property type="entry name" value="Glycogen Phosphorylase B"/>
    <property type="match status" value="2"/>
</dbReference>
<gene>
    <name evidence="2" type="ORF">S01H4_25862</name>
</gene>
<name>X1BG39_9ZZZZ</name>
<comment type="caution">
    <text evidence="2">The sequence shown here is derived from an EMBL/GenBank/DDBJ whole genome shotgun (WGS) entry which is preliminary data.</text>
</comment>
<feature type="domain" description="Glycosyl transferase family 1" evidence="1">
    <location>
        <begin position="6"/>
        <end position="148"/>
    </location>
</feature>
<dbReference type="Pfam" id="PF00534">
    <property type="entry name" value="Glycos_transf_1"/>
    <property type="match status" value="1"/>
</dbReference>
<feature type="non-terminal residue" evidence="2">
    <location>
        <position position="1"/>
    </location>
</feature>